<keyword evidence="1" id="KW-0472">Membrane</keyword>
<proteinExistence type="predicted"/>
<keyword evidence="1" id="KW-0812">Transmembrane</keyword>
<protein>
    <submittedName>
        <fullName evidence="2">Uncharacterized protein</fullName>
    </submittedName>
</protein>
<dbReference type="Proteomes" id="UP000595437">
    <property type="component" value="Chromosome 3"/>
</dbReference>
<sequence length="80" mass="9554">MGKSSLPLCRLCEEEDETPIHLIYACPRTKMEMDELAEDVGRRKKSLEKFLWEAFLRLWIYIYFGIKISFLTVLLRLIQD</sequence>
<gene>
    <name evidence="2" type="ORF">FKW44_004989</name>
</gene>
<feature type="transmembrane region" description="Helical" evidence="1">
    <location>
        <begin position="58"/>
        <end position="78"/>
    </location>
</feature>
<name>A0A7T8KAV3_CALRO</name>
<evidence type="ECO:0000313" key="2">
    <source>
        <dbReference type="EMBL" id="QQP52748.1"/>
    </source>
</evidence>
<evidence type="ECO:0000313" key="3">
    <source>
        <dbReference type="Proteomes" id="UP000595437"/>
    </source>
</evidence>
<organism evidence="2 3">
    <name type="scientific">Caligus rogercresseyi</name>
    <name type="common">Sea louse</name>
    <dbReference type="NCBI Taxonomy" id="217165"/>
    <lineage>
        <taxon>Eukaryota</taxon>
        <taxon>Metazoa</taxon>
        <taxon>Ecdysozoa</taxon>
        <taxon>Arthropoda</taxon>
        <taxon>Crustacea</taxon>
        <taxon>Multicrustacea</taxon>
        <taxon>Hexanauplia</taxon>
        <taxon>Copepoda</taxon>
        <taxon>Siphonostomatoida</taxon>
        <taxon>Caligidae</taxon>
        <taxon>Caligus</taxon>
    </lineage>
</organism>
<reference evidence="3" key="1">
    <citation type="submission" date="2021-01" db="EMBL/GenBank/DDBJ databases">
        <title>Caligus Genome Assembly.</title>
        <authorList>
            <person name="Gallardo-Escarate C."/>
        </authorList>
    </citation>
    <scope>NUCLEOTIDE SEQUENCE [LARGE SCALE GENOMIC DNA]</scope>
</reference>
<dbReference type="EMBL" id="CP045892">
    <property type="protein sequence ID" value="QQP52748.1"/>
    <property type="molecule type" value="Genomic_DNA"/>
</dbReference>
<keyword evidence="1" id="KW-1133">Transmembrane helix</keyword>
<keyword evidence="3" id="KW-1185">Reference proteome</keyword>
<dbReference type="AlphaFoldDB" id="A0A7T8KAV3"/>
<dbReference type="OrthoDB" id="8065988at2759"/>
<accession>A0A7T8KAV3</accession>
<evidence type="ECO:0000256" key="1">
    <source>
        <dbReference type="SAM" id="Phobius"/>
    </source>
</evidence>